<dbReference type="PANTHER" id="PTHR46319:SF3">
    <property type="entry name" value="ZINC FINGER FYVE DOMAIN-CONTAINING PROTEIN"/>
    <property type="match status" value="1"/>
</dbReference>
<evidence type="ECO:0000256" key="4">
    <source>
        <dbReference type="PROSITE-ProRule" id="PRU00091"/>
    </source>
</evidence>
<dbReference type="InterPro" id="IPR013083">
    <property type="entry name" value="Znf_RING/FYVE/PHD"/>
</dbReference>
<dbReference type="eggNOG" id="KOG1729">
    <property type="taxonomic scope" value="Eukaryota"/>
</dbReference>
<dbReference type="SUPFAM" id="SSF57903">
    <property type="entry name" value="FYVE/PHD zinc finger"/>
    <property type="match status" value="1"/>
</dbReference>
<feature type="compositionally biased region" description="Polar residues" evidence="5">
    <location>
        <begin position="330"/>
        <end position="364"/>
    </location>
</feature>
<gene>
    <name evidence="7" type="primary">TBLA0A08990</name>
    <name evidence="7" type="ORF">TBLA_0A08990</name>
</gene>
<dbReference type="OMA" id="RHWLYLD"/>
<dbReference type="PANTHER" id="PTHR46319">
    <property type="entry name" value="ZINC FINGER FYVE DOMAIN-CONTAINING PROTEIN"/>
    <property type="match status" value="1"/>
</dbReference>
<evidence type="ECO:0000256" key="3">
    <source>
        <dbReference type="ARBA" id="ARBA00022833"/>
    </source>
</evidence>
<dbReference type="InterPro" id="IPR017455">
    <property type="entry name" value="Znf_FYVE-rel"/>
</dbReference>
<keyword evidence="2 4" id="KW-0863">Zinc-finger</keyword>
<evidence type="ECO:0000259" key="6">
    <source>
        <dbReference type="PROSITE" id="PS50178"/>
    </source>
</evidence>
<dbReference type="HOGENOM" id="CLU_020649_0_0_1"/>
<dbReference type="CDD" id="cd15760">
    <property type="entry name" value="FYVE_scVPS27p_like"/>
    <property type="match status" value="1"/>
</dbReference>
<evidence type="ECO:0000256" key="1">
    <source>
        <dbReference type="ARBA" id="ARBA00022723"/>
    </source>
</evidence>
<feature type="region of interest" description="Disordered" evidence="5">
    <location>
        <begin position="111"/>
        <end position="156"/>
    </location>
</feature>
<dbReference type="InParanoid" id="I2GX36"/>
<keyword evidence="1" id="KW-0479">Metal-binding</keyword>
<dbReference type="PROSITE" id="PS50178">
    <property type="entry name" value="ZF_FYVE"/>
    <property type="match status" value="1"/>
</dbReference>
<dbReference type="GO" id="GO:0032266">
    <property type="term" value="F:phosphatidylinositol-3-phosphate binding"/>
    <property type="evidence" value="ECO:0007669"/>
    <property type="project" value="UniProtKB-ARBA"/>
</dbReference>
<dbReference type="STRING" id="1071380.I2GX36"/>
<dbReference type="EMBL" id="HE806316">
    <property type="protein sequence ID" value="CCH58688.1"/>
    <property type="molecule type" value="Genomic_DNA"/>
</dbReference>
<keyword evidence="3" id="KW-0862">Zinc</keyword>
<dbReference type="Pfam" id="PF01363">
    <property type="entry name" value="FYVE"/>
    <property type="match status" value="1"/>
</dbReference>
<dbReference type="FunCoup" id="I2GX36">
    <property type="interactions" value="190"/>
</dbReference>
<protein>
    <recommendedName>
        <fullName evidence="6">FYVE-type domain-containing protein</fullName>
    </recommendedName>
</protein>
<organism evidence="7 8">
    <name type="scientific">Henningerozyma blattae (strain ATCC 34711 / CBS 6284 / DSM 70876 / NBRC 10599 / NRRL Y-10934 / UCD 77-7)</name>
    <name type="common">Yeast</name>
    <name type="synonym">Tetrapisispora blattae</name>
    <dbReference type="NCBI Taxonomy" id="1071380"/>
    <lineage>
        <taxon>Eukaryota</taxon>
        <taxon>Fungi</taxon>
        <taxon>Dikarya</taxon>
        <taxon>Ascomycota</taxon>
        <taxon>Saccharomycotina</taxon>
        <taxon>Saccharomycetes</taxon>
        <taxon>Saccharomycetales</taxon>
        <taxon>Saccharomycetaceae</taxon>
        <taxon>Henningerozyma</taxon>
    </lineage>
</organism>
<dbReference type="RefSeq" id="XP_004178207.1">
    <property type="nucleotide sequence ID" value="XM_004178159.1"/>
</dbReference>
<dbReference type="GeneID" id="14493469"/>
<evidence type="ECO:0000313" key="7">
    <source>
        <dbReference type="EMBL" id="CCH58688.1"/>
    </source>
</evidence>
<name>I2GX36_HENB6</name>
<dbReference type="InterPro" id="IPR011011">
    <property type="entry name" value="Znf_FYVE_PHD"/>
</dbReference>
<dbReference type="GO" id="GO:0016197">
    <property type="term" value="P:endosomal transport"/>
    <property type="evidence" value="ECO:0007669"/>
    <property type="project" value="TreeGrafter"/>
</dbReference>
<dbReference type="KEGG" id="tbl:TBLA_0A08990"/>
<feature type="domain" description="FYVE-type" evidence="6">
    <location>
        <begin position="563"/>
        <end position="631"/>
    </location>
</feature>
<dbReference type="Proteomes" id="UP000002866">
    <property type="component" value="Chromosome 1"/>
</dbReference>
<keyword evidence="8" id="KW-1185">Reference proteome</keyword>
<dbReference type="SMART" id="SM00064">
    <property type="entry name" value="FYVE"/>
    <property type="match status" value="1"/>
</dbReference>
<proteinExistence type="predicted"/>
<sequence>MNLDKITEREKTENKDIITQETLLANGSTTNMTNYSVQPIINNSEDIGHKKSITSLSSETSTITFEKQKVTPKTALPHSLLSSSFMARDRLNQKNISANTNINSHFNNAISNESQQDTNKIYPTSSYSESLEASQQSRTPVVQSFKKNNSLQSESANLSNSINLTKPENSKFTDGNNLPKEQANLNASVHEINSKSESEILPNSSNSYYGRAHRNNDELDDETGEKITQQKELTAQALKRLSIFKGNNITGAFADMTTKNSKSTKSNTSLNSIHSNNDSTHYTSPLKLDKKSSNHNLRQQQSIQQHQIFRQSQLVQQPQRQSLQQMQQQTTSFKRPINATSNASDSSPLRNNNPRKNIFKTNFPENGIGLENSPTMMSISHTSTTRPQLDKLTVRGPSLRIGSSNSYSHSPLTMNRHGSGGPDDYNMGTPRNTFLKAQQKKKSTRQINNPKKPLYIPAVLRDISETNLTNEDLKNPPKLETALSNISDNSPIHASSMQDNQSSRASIHSTNSFVKDTLQKFMPSFFSSYNEGSDTDSTITSFETIKGNKSQIMIPKRSHWLPDQKRDGCHYCNKQFTFWERKHHCRHCGDIFCQQHLCHWLYLDEDAQFIIGGGGIGSLCKVCDNCLEIYEKLVIERSTFTTNARSRNTLGGSSSIINKIKQSNQESVVSNNTVTQQGIPNKKISRAIDSSYQGIDSQLSDGTGADTNEDRTALGSVVGSVPANWNWSSF</sequence>
<feature type="compositionally biased region" description="Polar residues" evidence="5">
    <location>
        <begin position="273"/>
        <end position="283"/>
    </location>
</feature>
<feature type="compositionally biased region" description="Low complexity" evidence="5">
    <location>
        <begin position="294"/>
        <end position="329"/>
    </location>
</feature>
<dbReference type="InterPro" id="IPR000306">
    <property type="entry name" value="Znf_FYVE"/>
</dbReference>
<dbReference type="Gene3D" id="3.30.40.10">
    <property type="entry name" value="Zinc/RING finger domain, C3HC4 (zinc finger)"/>
    <property type="match status" value="1"/>
</dbReference>
<evidence type="ECO:0000313" key="8">
    <source>
        <dbReference type="Proteomes" id="UP000002866"/>
    </source>
</evidence>
<evidence type="ECO:0000256" key="5">
    <source>
        <dbReference type="SAM" id="MobiDB-lite"/>
    </source>
</evidence>
<dbReference type="GO" id="GO:0031901">
    <property type="term" value="C:early endosome membrane"/>
    <property type="evidence" value="ECO:0007669"/>
    <property type="project" value="TreeGrafter"/>
</dbReference>
<reference evidence="7 8" key="1">
    <citation type="journal article" date="2011" name="Proc. Natl. Acad. Sci. U.S.A.">
        <title>Evolutionary erosion of yeast sex chromosomes by mating-type switching accidents.</title>
        <authorList>
            <person name="Gordon J.L."/>
            <person name="Armisen D."/>
            <person name="Proux-Wera E."/>
            <person name="Oheigeartaigh S.S."/>
            <person name="Byrne K.P."/>
            <person name="Wolfe K.H."/>
        </authorList>
    </citation>
    <scope>NUCLEOTIDE SEQUENCE [LARGE SCALE GENOMIC DNA]</scope>
    <source>
        <strain evidence="8">ATCC 34711 / CBS 6284 / DSM 70876 / NBRC 10599 / NRRL Y-10934 / UCD 77-7</strain>
    </source>
</reference>
<evidence type="ECO:0000256" key="2">
    <source>
        <dbReference type="ARBA" id="ARBA00022771"/>
    </source>
</evidence>
<accession>I2GX36</accession>
<feature type="compositionally biased region" description="Low complexity" evidence="5">
    <location>
        <begin position="259"/>
        <end position="272"/>
    </location>
</feature>
<dbReference type="AlphaFoldDB" id="I2GX36"/>
<feature type="region of interest" description="Disordered" evidence="5">
    <location>
        <begin position="193"/>
        <end position="225"/>
    </location>
</feature>
<feature type="region of interest" description="Disordered" evidence="5">
    <location>
        <begin position="259"/>
        <end position="366"/>
    </location>
</feature>
<dbReference type="GO" id="GO:0008270">
    <property type="term" value="F:zinc ion binding"/>
    <property type="evidence" value="ECO:0007669"/>
    <property type="project" value="UniProtKB-KW"/>
</dbReference>
<dbReference type="OrthoDB" id="10018316at2759"/>